<evidence type="ECO:0000256" key="6">
    <source>
        <dbReference type="ARBA" id="ARBA00023077"/>
    </source>
</evidence>
<dbReference type="Gene3D" id="2.40.170.20">
    <property type="entry name" value="TonB-dependent receptor, beta-barrel domain"/>
    <property type="match status" value="1"/>
</dbReference>
<evidence type="ECO:0000256" key="9">
    <source>
        <dbReference type="ARBA" id="ARBA00023237"/>
    </source>
</evidence>
<dbReference type="GO" id="GO:0015344">
    <property type="term" value="F:siderophore uptake transmembrane transporter activity"/>
    <property type="evidence" value="ECO:0007669"/>
    <property type="project" value="TreeGrafter"/>
</dbReference>
<dbReference type="InterPro" id="IPR039426">
    <property type="entry name" value="TonB-dep_rcpt-like"/>
</dbReference>
<dbReference type="Gene3D" id="2.170.130.10">
    <property type="entry name" value="TonB-dependent receptor, plug domain"/>
    <property type="match status" value="1"/>
</dbReference>
<evidence type="ECO:0000256" key="3">
    <source>
        <dbReference type="ARBA" id="ARBA00022452"/>
    </source>
</evidence>
<dbReference type="GO" id="GO:0044718">
    <property type="term" value="P:siderophore transmembrane transport"/>
    <property type="evidence" value="ECO:0007669"/>
    <property type="project" value="TreeGrafter"/>
</dbReference>
<dbReference type="RefSeq" id="WP_073203419.1">
    <property type="nucleotide sequence ID" value="NZ_FRBD01000001.1"/>
</dbReference>
<evidence type="ECO:0000256" key="8">
    <source>
        <dbReference type="ARBA" id="ARBA00023170"/>
    </source>
</evidence>
<proteinExistence type="inferred from homology"/>
<evidence type="ECO:0000313" key="15">
    <source>
        <dbReference type="Proteomes" id="UP000184130"/>
    </source>
</evidence>
<evidence type="ECO:0000256" key="1">
    <source>
        <dbReference type="ARBA" id="ARBA00004571"/>
    </source>
</evidence>
<dbReference type="SUPFAM" id="SSF56935">
    <property type="entry name" value="Porins"/>
    <property type="match status" value="1"/>
</dbReference>
<evidence type="ECO:0000256" key="5">
    <source>
        <dbReference type="ARBA" id="ARBA00022729"/>
    </source>
</evidence>
<evidence type="ECO:0000313" key="14">
    <source>
        <dbReference type="EMBL" id="SHK25590.1"/>
    </source>
</evidence>
<evidence type="ECO:0000256" key="10">
    <source>
        <dbReference type="PROSITE-ProRule" id="PRU01360"/>
    </source>
</evidence>
<evidence type="ECO:0000259" key="12">
    <source>
        <dbReference type="Pfam" id="PF00593"/>
    </source>
</evidence>
<dbReference type="Proteomes" id="UP000184130">
    <property type="component" value="Unassembled WGS sequence"/>
</dbReference>
<gene>
    <name evidence="14" type="ORF">SAMN05216463_1014</name>
</gene>
<keyword evidence="5" id="KW-0732">Signal</keyword>
<dbReference type="InterPro" id="IPR036942">
    <property type="entry name" value="Beta-barrel_TonB_sf"/>
</dbReference>
<dbReference type="InterPro" id="IPR012910">
    <property type="entry name" value="Plug_dom"/>
</dbReference>
<dbReference type="AlphaFoldDB" id="A0A1M6QZL3"/>
<comment type="similarity">
    <text evidence="10 11">Belongs to the TonB-dependent receptor family.</text>
</comment>
<dbReference type="PROSITE" id="PS52016">
    <property type="entry name" value="TONB_DEPENDENT_REC_3"/>
    <property type="match status" value="1"/>
</dbReference>
<dbReference type="PANTHER" id="PTHR30069">
    <property type="entry name" value="TONB-DEPENDENT OUTER MEMBRANE RECEPTOR"/>
    <property type="match status" value="1"/>
</dbReference>
<dbReference type="EMBL" id="FRBD01000001">
    <property type="protein sequence ID" value="SHK25590.1"/>
    <property type="molecule type" value="Genomic_DNA"/>
</dbReference>
<keyword evidence="7 10" id="KW-0472">Membrane</keyword>
<evidence type="ECO:0000256" key="4">
    <source>
        <dbReference type="ARBA" id="ARBA00022692"/>
    </source>
</evidence>
<organism evidence="14 15">
    <name type="scientific">Xylanibacter ruminicola</name>
    <name type="common">Prevotella ruminicola</name>
    <dbReference type="NCBI Taxonomy" id="839"/>
    <lineage>
        <taxon>Bacteria</taxon>
        <taxon>Pseudomonadati</taxon>
        <taxon>Bacteroidota</taxon>
        <taxon>Bacteroidia</taxon>
        <taxon>Bacteroidales</taxon>
        <taxon>Prevotellaceae</taxon>
        <taxon>Xylanibacter</taxon>
    </lineage>
</organism>
<evidence type="ECO:0000256" key="2">
    <source>
        <dbReference type="ARBA" id="ARBA00022448"/>
    </source>
</evidence>
<protein>
    <submittedName>
        <fullName evidence="14">Iron complex outermembrane recepter protein</fullName>
    </submittedName>
</protein>
<reference evidence="14 15" key="1">
    <citation type="submission" date="2016-11" db="EMBL/GenBank/DDBJ databases">
        <authorList>
            <person name="Jaros S."/>
            <person name="Januszkiewicz K."/>
            <person name="Wedrychowicz H."/>
        </authorList>
    </citation>
    <scope>NUCLEOTIDE SEQUENCE [LARGE SCALE GENOMIC DNA]</scope>
    <source>
        <strain evidence="14 15">KHT3</strain>
    </source>
</reference>
<dbReference type="PANTHER" id="PTHR30069:SF29">
    <property type="entry name" value="HEMOGLOBIN AND HEMOGLOBIN-HAPTOGLOBIN-BINDING PROTEIN 1-RELATED"/>
    <property type="match status" value="1"/>
</dbReference>
<dbReference type="Pfam" id="PF00593">
    <property type="entry name" value="TonB_dep_Rec_b-barrel"/>
    <property type="match status" value="1"/>
</dbReference>
<keyword evidence="3 10" id="KW-1134">Transmembrane beta strand</keyword>
<feature type="domain" description="TonB-dependent receptor-like beta-barrel" evidence="12">
    <location>
        <begin position="264"/>
        <end position="683"/>
    </location>
</feature>
<feature type="domain" description="TonB-dependent receptor plug" evidence="13">
    <location>
        <begin position="85"/>
        <end position="191"/>
    </location>
</feature>
<dbReference type="GO" id="GO:0009279">
    <property type="term" value="C:cell outer membrane"/>
    <property type="evidence" value="ECO:0007669"/>
    <property type="project" value="UniProtKB-SubCell"/>
</dbReference>
<dbReference type="InterPro" id="IPR000531">
    <property type="entry name" value="Beta-barrel_TonB"/>
</dbReference>
<keyword evidence="9 10" id="KW-0998">Cell outer membrane</keyword>
<name>A0A1M6QZL3_XYLRU</name>
<keyword evidence="4 10" id="KW-0812">Transmembrane</keyword>
<sequence length="709" mass="79463">MYKPTFNMKRQRLVFRHFGNKGYSLFSCLGREVVCSVLSVATLTYASAESVSTKPVVSDSVSTTTAREMMLDEVSVTGSRAPLTKSQAARMVTVLDRQDIAQAPVQSVNDLLKYAVGVDVRQRGPIGAQTDISIRGGTQDQIILLLNGINICDPQTGHNAMDLPVDLNDIVRIEVIEGPAGRIYGSSSLVGAVNIVTRSGNFGGTEVREYEGTRNDCAQIHAEIGSYGYGNVGFRYARTTAITLPPSSKITQSLSANYSRSDGYSRCKAGTLNTDYSGAKGFYQGQYEDEQLRLNWHLGIADKGWGSGTFYATPKWQADNQYEHTTKLYSAIQGETKRGRLHFAPSIYWNQNRDRYEGYRGEPEKMKYNYNRTDVYGVSMNAYFDWKAGRTAFGAEIRNEDLVSGNLGEPLSQTHHIAGTDRDYTLGVNRTNISGYLEHNLLLKNLTISAGLVAVKNTWSNMNMTVYPGIDISYRPTPSWKLHAAINTSLRMPSFTEMYYKLQGYKADPHLKPEEMTAIEAGGSYTRGNLSVGATAWYHHGRNMIDWIMDTSLGDDAVWQSVNHAKVNSIGFEANAKMQAKLFTNHYSLFTISYSYINQNKEQEANIVSQYALEYLRHKLIANAQVPIVEHLQLGLNLRWQDRVGQYTDFSGAILDYEPYALVDARLTWQQNSYKLYLEANNLLDKRYADFGLVEQPGRWLIAGFSFRL</sequence>
<keyword evidence="6 11" id="KW-0798">TonB box</keyword>
<accession>A0A1M6QZL3</accession>
<dbReference type="InterPro" id="IPR037066">
    <property type="entry name" value="Plug_dom_sf"/>
</dbReference>
<keyword evidence="8" id="KW-0675">Receptor</keyword>
<keyword evidence="2 10" id="KW-0813">Transport</keyword>
<evidence type="ECO:0000256" key="7">
    <source>
        <dbReference type="ARBA" id="ARBA00023136"/>
    </source>
</evidence>
<dbReference type="OrthoDB" id="9758472at2"/>
<dbReference type="Pfam" id="PF07715">
    <property type="entry name" value="Plug"/>
    <property type="match status" value="1"/>
</dbReference>
<comment type="subcellular location">
    <subcellularLocation>
        <location evidence="1 10">Cell outer membrane</location>
        <topology evidence="1 10">Multi-pass membrane protein</topology>
    </subcellularLocation>
</comment>
<evidence type="ECO:0000256" key="11">
    <source>
        <dbReference type="RuleBase" id="RU003357"/>
    </source>
</evidence>
<evidence type="ECO:0000259" key="13">
    <source>
        <dbReference type="Pfam" id="PF07715"/>
    </source>
</evidence>